<gene>
    <name evidence="1" type="ORF">FWILDA_LOCUS10057</name>
</gene>
<evidence type="ECO:0000313" key="1">
    <source>
        <dbReference type="EMBL" id="CAI2181381.1"/>
    </source>
</evidence>
<dbReference type="EMBL" id="CAMKVN010002503">
    <property type="protein sequence ID" value="CAI2181381.1"/>
    <property type="molecule type" value="Genomic_DNA"/>
</dbReference>
<dbReference type="Proteomes" id="UP001153678">
    <property type="component" value="Unassembled WGS sequence"/>
</dbReference>
<protein>
    <submittedName>
        <fullName evidence="1">1739_t:CDS:1</fullName>
    </submittedName>
</protein>
<reference evidence="1" key="1">
    <citation type="submission" date="2022-08" db="EMBL/GenBank/DDBJ databases">
        <authorList>
            <person name="Kallberg Y."/>
            <person name="Tangrot J."/>
            <person name="Rosling A."/>
        </authorList>
    </citation>
    <scope>NUCLEOTIDE SEQUENCE</scope>
    <source>
        <strain evidence="1">Wild A</strain>
    </source>
</reference>
<dbReference type="AlphaFoldDB" id="A0A9W4X2C7"/>
<accession>A0A9W4X2C7</accession>
<comment type="caution">
    <text evidence="1">The sequence shown here is derived from an EMBL/GenBank/DDBJ whole genome shotgun (WGS) entry which is preliminary data.</text>
</comment>
<sequence>MLHWRSIELKLIMNYQQLYETVTKTIKHQPGTAISDALKNLLNYLNTKLENKSYYLLIKSYPTLSQILEAVEANGLED</sequence>
<proteinExistence type="predicted"/>
<evidence type="ECO:0000313" key="2">
    <source>
        <dbReference type="Proteomes" id="UP001153678"/>
    </source>
</evidence>
<organism evidence="1 2">
    <name type="scientific">Funneliformis geosporum</name>
    <dbReference type="NCBI Taxonomy" id="1117311"/>
    <lineage>
        <taxon>Eukaryota</taxon>
        <taxon>Fungi</taxon>
        <taxon>Fungi incertae sedis</taxon>
        <taxon>Mucoromycota</taxon>
        <taxon>Glomeromycotina</taxon>
        <taxon>Glomeromycetes</taxon>
        <taxon>Glomerales</taxon>
        <taxon>Glomeraceae</taxon>
        <taxon>Funneliformis</taxon>
    </lineage>
</organism>
<keyword evidence="2" id="KW-1185">Reference proteome</keyword>
<name>A0A9W4X2C7_9GLOM</name>